<keyword evidence="6" id="KW-1185">Reference proteome</keyword>
<feature type="domain" description="Amidase" evidence="4">
    <location>
        <begin position="92"/>
        <end position="378"/>
    </location>
</feature>
<reference evidence="6" key="2">
    <citation type="journal article" date="2009" name="Fungal Genet. Biol.">
        <title>The 2008 update of the Aspergillus nidulans genome annotation: a community effort.</title>
        <authorList>
            <person name="Wortman J.R."/>
            <person name="Gilsenan J.M."/>
            <person name="Joardar V."/>
            <person name="Deegan J."/>
            <person name="Clutterbuck J."/>
            <person name="Andersen M.R."/>
            <person name="Archer D."/>
            <person name="Bencina M."/>
            <person name="Braus G."/>
            <person name="Coutinho P."/>
            <person name="von Dohren H."/>
            <person name="Doonan J."/>
            <person name="Driessen A.J."/>
            <person name="Durek P."/>
            <person name="Espeso E."/>
            <person name="Fekete E."/>
            <person name="Flipphi M."/>
            <person name="Estrada C.G."/>
            <person name="Geysens S."/>
            <person name="Goldman G."/>
            <person name="de Groot P.W."/>
            <person name="Hansen K."/>
            <person name="Harris S.D."/>
            <person name="Heinekamp T."/>
            <person name="Helmstaedt K."/>
            <person name="Henrissat B."/>
            <person name="Hofmann G."/>
            <person name="Homan T."/>
            <person name="Horio T."/>
            <person name="Horiuchi H."/>
            <person name="James S."/>
            <person name="Jones M."/>
            <person name="Karaffa L."/>
            <person name="Karanyi Z."/>
            <person name="Kato M."/>
            <person name="Keller N."/>
            <person name="Kelly D.E."/>
            <person name="Kiel J.A."/>
            <person name="Kim J.M."/>
            <person name="van der Klei I.J."/>
            <person name="Klis F.M."/>
            <person name="Kovalchuk A."/>
            <person name="Krasevec N."/>
            <person name="Kubicek C.P."/>
            <person name="Liu B."/>
            <person name="Maccabe A."/>
            <person name="Meyer V."/>
            <person name="Mirabito P."/>
            <person name="Miskei M."/>
            <person name="Mos M."/>
            <person name="Mullins J."/>
            <person name="Nelson D.R."/>
            <person name="Nielsen J."/>
            <person name="Oakley B.R."/>
            <person name="Osmani S.A."/>
            <person name="Pakula T."/>
            <person name="Paszewski A."/>
            <person name="Paulsen I."/>
            <person name="Pilsyk S."/>
            <person name="Pocsi I."/>
            <person name="Punt P.J."/>
            <person name="Ram A.F."/>
            <person name="Ren Q."/>
            <person name="Robellet X."/>
            <person name="Robson G."/>
            <person name="Seiboth B."/>
            <person name="van Solingen P."/>
            <person name="Specht T."/>
            <person name="Sun J."/>
            <person name="Taheri-Talesh N."/>
            <person name="Takeshita N."/>
            <person name="Ussery D."/>
            <person name="vanKuyk P.A."/>
            <person name="Visser H."/>
            <person name="van de Vondervoort P.J."/>
            <person name="de Vries R.P."/>
            <person name="Walton J."/>
            <person name="Xiang X."/>
            <person name="Xiong Y."/>
            <person name="Zeng A.P."/>
            <person name="Brandt B.W."/>
            <person name="Cornell M.J."/>
            <person name="van den Hondel C.A."/>
            <person name="Visser J."/>
            <person name="Oliver S.G."/>
            <person name="Turner G."/>
        </authorList>
    </citation>
    <scope>GENOME REANNOTATION</scope>
    <source>
        <strain evidence="6">FGSC A4 / ATCC 38163 / CBS 112.46 / NRRL 194 / M139</strain>
    </source>
</reference>
<evidence type="ECO:0000313" key="5">
    <source>
        <dbReference type="EMBL" id="CBF80268.1"/>
    </source>
</evidence>
<dbReference type="eggNOG" id="KOG1212">
    <property type="taxonomic scope" value="Eukaryota"/>
</dbReference>
<gene>
    <name evidence="5" type="ORF">ANIA_08303</name>
</gene>
<dbReference type="FunCoup" id="Q5ATS7">
    <property type="interactions" value="48"/>
</dbReference>
<protein>
    <recommendedName>
        <fullName evidence="4">Amidase domain-containing protein</fullName>
    </recommendedName>
</protein>
<dbReference type="GO" id="GO:0043605">
    <property type="term" value="P:amide catabolic process"/>
    <property type="evidence" value="ECO:0000318"/>
    <property type="project" value="GO_Central"/>
</dbReference>
<dbReference type="InterPro" id="IPR036928">
    <property type="entry name" value="AS_sf"/>
</dbReference>
<evidence type="ECO:0000313" key="6">
    <source>
        <dbReference type="Proteomes" id="UP000000560"/>
    </source>
</evidence>
<dbReference type="Pfam" id="PF01425">
    <property type="entry name" value="Amidase"/>
    <property type="match status" value="1"/>
</dbReference>
<keyword evidence="2" id="KW-0378">Hydrolase</keyword>
<feature type="active site" description="Acyl-ester intermediate" evidence="3">
    <location>
        <position position="242"/>
    </location>
</feature>
<dbReference type="PANTHER" id="PTHR46072">
    <property type="entry name" value="AMIDASE-RELATED-RELATED"/>
    <property type="match status" value="1"/>
</dbReference>
<dbReference type="STRING" id="227321.Q5ATS7"/>
<dbReference type="InterPro" id="IPR023631">
    <property type="entry name" value="Amidase_dom"/>
</dbReference>
<dbReference type="EMBL" id="BN001305">
    <property type="protein sequence ID" value="CBF80268.1"/>
    <property type="molecule type" value="Genomic_DNA"/>
</dbReference>
<accession>Q5ATS7</accession>
<evidence type="ECO:0000256" key="3">
    <source>
        <dbReference type="PIRSR" id="PIRSR001221-1"/>
    </source>
</evidence>
<comment type="similarity">
    <text evidence="1">Belongs to the amidase family.</text>
</comment>
<evidence type="ECO:0000259" key="4">
    <source>
        <dbReference type="Pfam" id="PF01425"/>
    </source>
</evidence>
<dbReference type="PIRSF" id="PIRSF001221">
    <property type="entry name" value="Amidase_fungi"/>
    <property type="match status" value="1"/>
</dbReference>
<reference evidence="6" key="1">
    <citation type="journal article" date="2005" name="Nature">
        <title>Sequencing of Aspergillus nidulans and comparative analysis with A. fumigatus and A. oryzae.</title>
        <authorList>
            <person name="Galagan J.E."/>
            <person name="Calvo S.E."/>
            <person name="Cuomo C."/>
            <person name="Ma L.J."/>
            <person name="Wortman J.R."/>
            <person name="Batzoglou S."/>
            <person name="Lee S.I."/>
            <person name="Basturkmen M."/>
            <person name="Spevak C.C."/>
            <person name="Clutterbuck J."/>
            <person name="Kapitonov V."/>
            <person name="Jurka J."/>
            <person name="Scazzocchio C."/>
            <person name="Farman M."/>
            <person name="Butler J."/>
            <person name="Purcell S."/>
            <person name="Harris S."/>
            <person name="Braus G.H."/>
            <person name="Draht O."/>
            <person name="Busch S."/>
            <person name="D'Enfert C."/>
            <person name="Bouchier C."/>
            <person name="Goldman G.H."/>
            <person name="Bell-Pedersen D."/>
            <person name="Griffiths-Jones S."/>
            <person name="Doonan J.H."/>
            <person name="Yu J."/>
            <person name="Vienken K."/>
            <person name="Pain A."/>
            <person name="Freitag M."/>
            <person name="Selker E.U."/>
            <person name="Archer D.B."/>
            <person name="Penalva M.A."/>
            <person name="Oakley B.R."/>
            <person name="Momany M."/>
            <person name="Tanaka T."/>
            <person name="Kumagai T."/>
            <person name="Asai K."/>
            <person name="Machida M."/>
            <person name="Nierman W.C."/>
            <person name="Denning D.W."/>
            <person name="Caddick M."/>
            <person name="Hynes M."/>
            <person name="Paoletti M."/>
            <person name="Fischer R."/>
            <person name="Miller B."/>
            <person name="Dyer P."/>
            <person name="Sachs M.S."/>
            <person name="Osmani S.A."/>
            <person name="Birren B.W."/>
        </authorList>
    </citation>
    <scope>NUCLEOTIDE SEQUENCE [LARGE SCALE GENOMIC DNA]</scope>
    <source>
        <strain evidence="6">FGSC A4 / ATCC 38163 / CBS 112.46 / NRRL 194 / M139</strain>
    </source>
</reference>
<dbReference type="OMA" id="HEVFFDQ"/>
<dbReference type="AlphaFoldDB" id="Q5ATS7"/>
<accession>C8VDZ3</accession>
<name>Q5ATS7_EMENI</name>
<feature type="active site" description="Charge relay system" evidence="3">
    <location>
        <position position="142"/>
    </location>
</feature>
<dbReference type="KEGG" id="ani:ANIA_08303"/>
<feature type="active site" description="Charge relay system" evidence="3">
    <location>
        <position position="218"/>
    </location>
</feature>
<dbReference type="OrthoDB" id="6428749at2759"/>
<sequence>MNFKYLFGYSGQASGNASWEAKASAKRADTLAKIPAEWLLPKEDLDKAANERNLTGPFINQYLSPDDIAIVEQGSVPLVEKMSAGKLSAVQVTRAFCKTAAIAHQIVGISLCTPAQLEGLFSQSQSSHHAYDDRTTACTSLKDQFHVKGNATSMGYIGWIDTYEGNPDPNLVFNVNSQVVTELLALGAVLYCKFGETVNNIIGRTLNPINQNLSCGGSSGGEGALSALHGSSVGLGTDIGGSVRIPAGFCGIFSLKPTHNRLSYRDVANVIPGQTTYASSVGVLGNTIEAIHLVLSSLISTEPWLRDPNVASLPWRQNIADETLSRAGKGGQCTSAGDKQPLKLGVLWTDGVVTPHPPVARGLRLTVDAVKKAGHRVSFLKADGGHDINRQLDLSGEPLIPQLRDSFTLRDPMSLLKYQALTIEGRDYEAAYSDYWNETANAEDGRLPTRRPLPPVFLALNPPSGMRATVVIPVTRADKNQDLADPDYAPLNELDAKNWEAYDADIYDGAPVGVQIVARKYEEEKIWAIGKLVYDCLLQQEAQ</sequence>
<dbReference type="GO" id="GO:0016787">
    <property type="term" value="F:hydrolase activity"/>
    <property type="evidence" value="ECO:0007669"/>
    <property type="project" value="UniProtKB-KW"/>
</dbReference>
<dbReference type="Proteomes" id="UP000000560">
    <property type="component" value="Chromosome V"/>
</dbReference>
<dbReference type="InParanoid" id="Q5ATS7"/>
<dbReference type="SUPFAM" id="SSF75304">
    <property type="entry name" value="Amidase signature (AS) enzymes"/>
    <property type="match status" value="1"/>
</dbReference>
<dbReference type="RefSeq" id="XP_681572.1">
    <property type="nucleotide sequence ID" value="XM_676480.1"/>
</dbReference>
<dbReference type="GeneID" id="2868709"/>
<organism evidence="5 6">
    <name type="scientific">Emericella nidulans (strain FGSC A4 / ATCC 38163 / CBS 112.46 / NRRL 194 / M139)</name>
    <name type="common">Aspergillus nidulans</name>
    <dbReference type="NCBI Taxonomy" id="227321"/>
    <lineage>
        <taxon>Eukaryota</taxon>
        <taxon>Fungi</taxon>
        <taxon>Dikarya</taxon>
        <taxon>Ascomycota</taxon>
        <taxon>Pezizomycotina</taxon>
        <taxon>Eurotiomycetes</taxon>
        <taxon>Eurotiomycetidae</taxon>
        <taxon>Eurotiales</taxon>
        <taxon>Aspergillaceae</taxon>
        <taxon>Aspergillus</taxon>
        <taxon>Aspergillus subgen. Nidulantes</taxon>
    </lineage>
</organism>
<dbReference type="PANTHER" id="PTHR46072:SF8">
    <property type="entry name" value="AMIDASE DOMAIN-CONTAINING PROTEIN"/>
    <property type="match status" value="1"/>
</dbReference>
<dbReference type="Gene3D" id="3.90.1300.10">
    <property type="entry name" value="Amidase signature (AS) domain"/>
    <property type="match status" value="1"/>
</dbReference>
<proteinExistence type="inferred from homology"/>
<evidence type="ECO:0000256" key="1">
    <source>
        <dbReference type="ARBA" id="ARBA00009199"/>
    </source>
</evidence>
<evidence type="ECO:0000256" key="2">
    <source>
        <dbReference type="ARBA" id="ARBA00022801"/>
    </source>
</evidence>
<dbReference type="HOGENOM" id="CLU_009600_9_2_1"/>